<evidence type="ECO:0000313" key="3">
    <source>
        <dbReference type="Proteomes" id="UP001165122"/>
    </source>
</evidence>
<gene>
    <name evidence="2" type="ORF">TrLO_g7409</name>
</gene>
<proteinExistence type="predicted"/>
<dbReference type="InterPro" id="IPR047803">
    <property type="entry name" value="DCD1A/B-like"/>
</dbReference>
<accession>A0A9W7C310</accession>
<sequence length="442" mass="48779">MRFLSIALTLKYFSTAHAAYCSGSPDPDAPPNTLPTQQNPTQQLLRSVENGAVYSANSNSDSHSFLITHLWGTPYEQGFAHGTMMASEISDFFTSTYEYLGDALVEELPQLRFPEWFLDLVVEKGLDWALDWTANATAEFTAPEFFDELKGIADGSGVDYALLLRIHMLPEATKGACSMIGAADTATATSNLLQLRALDWDVDGPFKDHANLIVYHNDNDPDRVSWANIAWTGFIGSVTGFNSQKMSISEIGVTFPDDTFGKESRHGIPFVNLLRDVLEKESTFQGADNRITDADRTCNLILGVGDAKTSQFNAVQYSADVVNFITSDNLLPVNDTWHAPITDITYFGMDWLCPAYSEVLHDQLVANVPLTPANMIEDVIAITQTGNLHIAVYDLAENNVYLSFARKSSDDGKNDREGDMAFERTFTRIDTAALFSTPQPSE</sequence>
<organism evidence="2 3">
    <name type="scientific">Triparma laevis f. longispina</name>
    <dbReference type="NCBI Taxonomy" id="1714387"/>
    <lineage>
        <taxon>Eukaryota</taxon>
        <taxon>Sar</taxon>
        <taxon>Stramenopiles</taxon>
        <taxon>Ochrophyta</taxon>
        <taxon>Bolidophyceae</taxon>
        <taxon>Parmales</taxon>
        <taxon>Triparmaceae</taxon>
        <taxon>Triparma</taxon>
    </lineage>
</organism>
<dbReference type="Gene3D" id="3.60.60.10">
    <property type="entry name" value="Penicillin V Acylase, Chain A"/>
    <property type="match status" value="1"/>
</dbReference>
<dbReference type="InterPro" id="IPR047794">
    <property type="entry name" value="C45_proenzyme-like"/>
</dbReference>
<dbReference type="PANTHER" id="PTHR35190:SF2">
    <property type="entry name" value="PROTEIN DCD1B"/>
    <property type="match status" value="1"/>
</dbReference>
<dbReference type="OrthoDB" id="189997at2759"/>
<comment type="caution">
    <text evidence="2">The sequence shown here is derived from an EMBL/GenBank/DDBJ whole genome shotgun (WGS) entry which is preliminary data.</text>
</comment>
<feature type="signal peptide" evidence="1">
    <location>
        <begin position="1"/>
        <end position="18"/>
    </location>
</feature>
<name>A0A9W7C310_9STRA</name>
<evidence type="ECO:0000256" key="1">
    <source>
        <dbReference type="SAM" id="SignalP"/>
    </source>
</evidence>
<keyword evidence="1" id="KW-0732">Signal</keyword>
<evidence type="ECO:0000313" key="2">
    <source>
        <dbReference type="EMBL" id="GMI02312.1"/>
    </source>
</evidence>
<keyword evidence="3" id="KW-1185">Reference proteome</keyword>
<dbReference type="NCBIfam" id="NF040521">
    <property type="entry name" value="C45_proenzyme"/>
    <property type="match status" value="1"/>
</dbReference>
<dbReference type="Proteomes" id="UP001165122">
    <property type="component" value="Unassembled WGS sequence"/>
</dbReference>
<dbReference type="EMBL" id="BRXW01000042">
    <property type="protein sequence ID" value="GMI02312.1"/>
    <property type="molecule type" value="Genomic_DNA"/>
</dbReference>
<dbReference type="AlphaFoldDB" id="A0A9W7C310"/>
<reference evidence="3" key="1">
    <citation type="journal article" date="2023" name="Commun. Biol.">
        <title>Genome analysis of Parmales, the sister group of diatoms, reveals the evolutionary specialization of diatoms from phago-mixotrophs to photoautotrophs.</title>
        <authorList>
            <person name="Ban H."/>
            <person name="Sato S."/>
            <person name="Yoshikawa S."/>
            <person name="Yamada K."/>
            <person name="Nakamura Y."/>
            <person name="Ichinomiya M."/>
            <person name="Sato N."/>
            <person name="Blanc-Mathieu R."/>
            <person name="Endo H."/>
            <person name="Kuwata A."/>
            <person name="Ogata H."/>
        </authorList>
    </citation>
    <scope>NUCLEOTIDE SEQUENCE [LARGE SCALE GENOMIC DNA]</scope>
    <source>
        <strain evidence="3">NIES 3700</strain>
    </source>
</reference>
<dbReference type="PANTHER" id="PTHR35190">
    <property type="entry name" value="PROTEIN DCD1B"/>
    <property type="match status" value="1"/>
</dbReference>
<feature type="chain" id="PRO_5040731115" evidence="1">
    <location>
        <begin position="19"/>
        <end position="442"/>
    </location>
</feature>
<protein>
    <submittedName>
        <fullName evidence="2">Uncharacterized protein</fullName>
    </submittedName>
</protein>